<feature type="compositionally biased region" description="Basic residues" evidence="1">
    <location>
        <begin position="106"/>
        <end position="122"/>
    </location>
</feature>
<evidence type="ECO:0000313" key="2">
    <source>
        <dbReference type="EMBL" id="KAJ7758529.1"/>
    </source>
</evidence>
<dbReference type="PANTHER" id="PTHR48125">
    <property type="entry name" value="LP07818P1"/>
    <property type="match status" value="1"/>
</dbReference>
<dbReference type="AlphaFoldDB" id="A0AAD7J722"/>
<protein>
    <recommendedName>
        <fullName evidence="4">Rho termination factor N-terminal domain-containing protein</fullName>
    </recommendedName>
</protein>
<dbReference type="PANTHER" id="PTHR48125:SF12">
    <property type="entry name" value="AT HOOK TRANSCRIPTION FACTOR FAMILY-RELATED"/>
    <property type="match status" value="1"/>
</dbReference>
<reference evidence="2" key="1">
    <citation type="submission" date="2023-03" db="EMBL/GenBank/DDBJ databases">
        <title>Massive genome expansion in bonnet fungi (Mycena s.s.) driven by repeated elements and novel gene families across ecological guilds.</title>
        <authorList>
            <consortium name="Lawrence Berkeley National Laboratory"/>
            <person name="Harder C.B."/>
            <person name="Miyauchi S."/>
            <person name="Viragh M."/>
            <person name="Kuo A."/>
            <person name="Thoen E."/>
            <person name="Andreopoulos B."/>
            <person name="Lu D."/>
            <person name="Skrede I."/>
            <person name="Drula E."/>
            <person name="Henrissat B."/>
            <person name="Morin E."/>
            <person name="Kohler A."/>
            <person name="Barry K."/>
            <person name="LaButti K."/>
            <person name="Morin E."/>
            <person name="Salamov A."/>
            <person name="Lipzen A."/>
            <person name="Mereny Z."/>
            <person name="Hegedus B."/>
            <person name="Baldrian P."/>
            <person name="Stursova M."/>
            <person name="Weitz H."/>
            <person name="Taylor A."/>
            <person name="Grigoriev I.V."/>
            <person name="Nagy L.G."/>
            <person name="Martin F."/>
            <person name="Kauserud H."/>
        </authorList>
    </citation>
    <scope>NUCLEOTIDE SEQUENCE</scope>
    <source>
        <strain evidence="2">CBHHK188m</strain>
    </source>
</reference>
<evidence type="ECO:0000256" key="1">
    <source>
        <dbReference type="SAM" id="MobiDB-lite"/>
    </source>
</evidence>
<feature type="compositionally biased region" description="Low complexity" evidence="1">
    <location>
        <begin position="166"/>
        <end position="177"/>
    </location>
</feature>
<evidence type="ECO:0000313" key="3">
    <source>
        <dbReference type="Proteomes" id="UP001215280"/>
    </source>
</evidence>
<proteinExistence type="predicted"/>
<gene>
    <name evidence="2" type="ORF">DFH07DRAFT_741558</name>
</gene>
<keyword evidence="3" id="KW-1185">Reference proteome</keyword>
<dbReference type="Proteomes" id="UP001215280">
    <property type="component" value="Unassembled WGS sequence"/>
</dbReference>
<feature type="region of interest" description="Disordered" evidence="1">
    <location>
        <begin position="45"/>
        <end position="216"/>
    </location>
</feature>
<accession>A0AAD7J722</accession>
<feature type="compositionally biased region" description="Polar residues" evidence="1">
    <location>
        <begin position="88"/>
        <end position="105"/>
    </location>
</feature>
<feature type="compositionally biased region" description="Low complexity" evidence="1">
    <location>
        <begin position="45"/>
        <end position="56"/>
    </location>
</feature>
<name>A0AAD7J722_9AGAR</name>
<comment type="caution">
    <text evidence="2">The sequence shown here is derived from an EMBL/GenBank/DDBJ whole genome shotgun (WGS) entry which is preliminary data.</text>
</comment>
<organism evidence="2 3">
    <name type="scientific">Mycena maculata</name>
    <dbReference type="NCBI Taxonomy" id="230809"/>
    <lineage>
        <taxon>Eukaryota</taxon>
        <taxon>Fungi</taxon>
        <taxon>Dikarya</taxon>
        <taxon>Basidiomycota</taxon>
        <taxon>Agaricomycotina</taxon>
        <taxon>Agaricomycetes</taxon>
        <taxon>Agaricomycetidae</taxon>
        <taxon>Agaricales</taxon>
        <taxon>Marasmiineae</taxon>
        <taxon>Mycenaceae</taxon>
        <taxon>Mycena</taxon>
    </lineage>
</organism>
<sequence length="699" mass="75798">MSTEAELKKLTVPQLKALCKERRITGYSKLGKDVIIQKLLGIAPAAPAPSSSATAPILTETATPTPINSTDIHNSSASGPAVAPSHDPSLSNPASDSSIPVSTSKSRPKKQKNPTTSAKRKTVPADVPGPSTANAVADTIPAQTISARKPSKKTRPDVPTQPTVNTATHSAPAATTSRPPPVSKRSSTTLAPADPPAPKKRKIALSPAPKQPPVSKFVLPMKAPTAITPAAPTIPSIIAQEPVRLPEMRPKIPQKRFVPLVVTRKVPVPVPTAAAPLASIPVPLLATVPMLQPLYYLDFPTAPPPKSLSMIALPPKAVQRKRVVPRLSLVLSGVAEEDLFNCVLVSRTFRYAGKFPAPMYLSAFHRLTRYFAGERLSAVLKKHSETMTDMWPYLEQRTQELCGRKRQYSSSFLGRVFPPGSSSAISDRLWTSPDHERQTVVALRFLLTRLFFQVSVGGGKEGKGWTEGQIVDAQRLVNDEVWAITVRHSATSTECFYVLESTCEPLTTTTESPETGLPVRTDWAAYIAHRMTLPTDPPPPRLLDYLSWTNHEEYLLGISRLWLKRIEGEGEIGIAKRITAERYILACVVGNSLSGRWMSSTQMAQDFAGLADLAPARVKTSPKVNLFLPKHHHVESVHFTTSGSAKRPLHPALAVIQTPDREYFILRDNGMQVGCEEEGVAAAWMDIIGCENSGVATSA</sequence>
<dbReference type="EMBL" id="JARJLG010000055">
    <property type="protein sequence ID" value="KAJ7758529.1"/>
    <property type="molecule type" value="Genomic_DNA"/>
</dbReference>
<evidence type="ECO:0008006" key="4">
    <source>
        <dbReference type="Google" id="ProtNLM"/>
    </source>
</evidence>
<feature type="compositionally biased region" description="Polar residues" evidence="1">
    <location>
        <begin position="60"/>
        <end position="78"/>
    </location>
</feature>